<dbReference type="Proteomes" id="UP000050761">
    <property type="component" value="Unassembled WGS sequence"/>
</dbReference>
<accession>A0A183G6G5</accession>
<dbReference type="AlphaFoldDB" id="A0A183G6G5"/>
<organism evidence="2 3">
    <name type="scientific">Heligmosomoides polygyrus</name>
    <name type="common">Parasitic roundworm</name>
    <dbReference type="NCBI Taxonomy" id="6339"/>
    <lineage>
        <taxon>Eukaryota</taxon>
        <taxon>Metazoa</taxon>
        <taxon>Ecdysozoa</taxon>
        <taxon>Nematoda</taxon>
        <taxon>Chromadorea</taxon>
        <taxon>Rhabditida</taxon>
        <taxon>Rhabditina</taxon>
        <taxon>Rhabditomorpha</taxon>
        <taxon>Strongyloidea</taxon>
        <taxon>Heligmosomidae</taxon>
        <taxon>Heligmosomoides</taxon>
    </lineage>
</organism>
<sequence>MRVGDRPITGWKDVSSSSFHGTVIVVAIAANELRDAALWLYVSAWYSCVVGKFYYNVITTLNFDTSTKQLPRNTAEWRLVVTIRVGPPDNFLMMTVFQNGQSARPHQVAPHILKAITVQTWNDCPLASDLVDPGADEWYHAAKILEHYVCVEDVLGIACGVISATICRVLAPAIDDTFDETKEETRLMDSERRQLLGP</sequence>
<proteinExistence type="predicted"/>
<keyword evidence="2" id="KW-1185">Reference proteome</keyword>
<evidence type="ECO:0000313" key="2">
    <source>
        <dbReference type="Proteomes" id="UP000050761"/>
    </source>
</evidence>
<accession>A0A3P8AVQ0</accession>
<evidence type="ECO:0000313" key="3">
    <source>
        <dbReference type="WBParaSite" id="HPBE_0001729301-mRNA-1"/>
    </source>
</evidence>
<reference evidence="3" key="2">
    <citation type="submission" date="2019-09" db="UniProtKB">
        <authorList>
            <consortium name="WormBaseParasite"/>
        </authorList>
    </citation>
    <scope>IDENTIFICATION</scope>
</reference>
<dbReference type="WBParaSite" id="HPBE_0001729301-mRNA-1">
    <property type="protein sequence ID" value="HPBE_0001729301-mRNA-1"/>
    <property type="gene ID" value="HPBE_0001729301"/>
</dbReference>
<gene>
    <name evidence="1" type="ORF">HPBE_LOCUS17292</name>
</gene>
<name>A0A183G6G5_HELPZ</name>
<dbReference type="EMBL" id="UZAH01029921">
    <property type="protein sequence ID" value="VDP08480.1"/>
    <property type="molecule type" value="Genomic_DNA"/>
</dbReference>
<evidence type="ECO:0000313" key="1">
    <source>
        <dbReference type="EMBL" id="VDP08480.1"/>
    </source>
</evidence>
<protein>
    <submittedName>
        <fullName evidence="3">Transmembrane protein</fullName>
    </submittedName>
</protein>
<reference evidence="1 2" key="1">
    <citation type="submission" date="2018-11" db="EMBL/GenBank/DDBJ databases">
        <authorList>
            <consortium name="Pathogen Informatics"/>
        </authorList>
    </citation>
    <scope>NUCLEOTIDE SEQUENCE [LARGE SCALE GENOMIC DNA]</scope>
</reference>